<protein>
    <submittedName>
        <fullName evidence="2">Uncharacterized protein</fullName>
    </submittedName>
</protein>
<gene>
    <name evidence="2" type="ORF">PEVE_00033789</name>
</gene>
<feature type="region of interest" description="Disordered" evidence="1">
    <location>
        <begin position="1"/>
        <end position="24"/>
    </location>
</feature>
<organism evidence="2 3">
    <name type="scientific">Porites evermanni</name>
    <dbReference type="NCBI Taxonomy" id="104178"/>
    <lineage>
        <taxon>Eukaryota</taxon>
        <taxon>Metazoa</taxon>
        <taxon>Cnidaria</taxon>
        <taxon>Anthozoa</taxon>
        <taxon>Hexacorallia</taxon>
        <taxon>Scleractinia</taxon>
        <taxon>Fungiina</taxon>
        <taxon>Poritidae</taxon>
        <taxon>Porites</taxon>
    </lineage>
</organism>
<proteinExistence type="predicted"/>
<evidence type="ECO:0000256" key="1">
    <source>
        <dbReference type="SAM" id="MobiDB-lite"/>
    </source>
</evidence>
<evidence type="ECO:0000313" key="2">
    <source>
        <dbReference type="EMBL" id="CAH3028323.1"/>
    </source>
</evidence>
<dbReference type="Proteomes" id="UP001159427">
    <property type="component" value="Unassembled WGS sequence"/>
</dbReference>
<sequence>MDASKNKPKTRVHKPGVSRNFTGDSYQDDPRLCIFLRRESTPELGVNSLNGLSFHREKRPLDSDNSEVPSYNLWKSRLERRSSLPNSLTFQQKKIGTSSGIFVPSVFTLEAKGFRNHSTSIRGTKKAIHSTKADEKAGVDFLGHDISNVVHVLPLEDPWKPTLSRDDSGMSCSSRSHCDSVSTIRCTSTDIPAATRDDRIQAYYAKQDSIQRWLSEVE</sequence>
<evidence type="ECO:0000313" key="3">
    <source>
        <dbReference type="Proteomes" id="UP001159427"/>
    </source>
</evidence>
<dbReference type="EMBL" id="CALNXI010000504">
    <property type="protein sequence ID" value="CAH3028323.1"/>
    <property type="molecule type" value="Genomic_DNA"/>
</dbReference>
<reference evidence="2 3" key="1">
    <citation type="submission" date="2022-05" db="EMBL/GenBank/DDBJ databases">
        <authorList>
            <consortium name="Genoscope - CEA"/>
            <person name="William W."/>
        </authorList>
    </citation>
    <scope>NUCLEOTIDE SEQUENCE [LARGE SCALE GENOMIC DNA]</scope>
</reference>
<name>A0ABN8MK01_9CNID</name>
<comment type="caution">
    <text evidence="2">The sequence shown here is derived from an EMBL/GenBank/DDBJ whole genome shotgun (WGS) entry which is preliminary data.</text>
</comment>
<accession>A0ABN8MK01</accession>
<keyword evidence="3" id="KW-1185">Reference proteome</keyword>
<feature type="compositionally biased region" description="Basic residues" evidence="1">
    <location>
        <begin position="1"/>
        <end position="16"/>
    </location>
</feature>